<reference evidence="2" key="2">
    <citation type="submission" date="2025-09" db="UniProtKB">
        <authorList>
            <consortium name="Ensembl"/>
        </authorList>
    </citation>
    <scope>IDENTIFICATION</scope>
</reference>
<dbReference type="InterPro" id="IPR008145">
    <property type="entry name" value="GK/Ca_channel_bsu"/>
</dbReference>
<dbReference type="Gene3D" id="3.30.63.10">
    <property type="entry name" value="Guanylate Kinase phosphate binding domain"/>
    <property type="match status" value="1"/>
</dbReference>
<evidence type="ECO:0000313" key="3">
    <source>
        <dbReference type="Proteomes" id="UP000694388"/>
    </source>
</evidence>
<dbReference type="Proteomes" id="UP000694388">
    <property type="component" value="Unplaced"/>
</dbReference>
<sequence length="183" mass="21040">MATIIINLVGKSSTNENIANFLKKHHVIRIVSTTTRAMRPAEVEGEDYYYISVEEHMRLRNEGQIFEAVSLDTREYSHCKSELNKLKFGGLRILETNPEGMRQIIKHLSGHGVKILSFRFDVDEETQRISIDSIYDLYDTIVISNSTKKEDYFKVNAITGTDWNTNGTKSFKINNQQTYLNLA</sequence>
<evidence type="ECO:0000259" key="1">
    <source>
        <dbReference type="PROSITE" id="PS50052"/>
    </source>
</evidence>
<evidence type="ECO:0000313" key="2">
    <source>
        <dbReference type="Ensembl" id="ENSEBUP00000001817.1"/>
    </source>
</evidence>
<dbReference type="SUPFAM" id="SSF52540">
    <property type="entry name" value="P-loop containing nucleoside triphosphate hydrolases"/>
    <property type="match status" value="1"/>
</dbReference>
<dbReference type="InterPro" id="IPR020590">
    <property type="entry name" value="Guanylate_kinase_CS"/>
</dbReference>
<dbReference type="PROSITE" id="PS00856">
    <property type="entry name" value="GUANYLATE_KINASE_1"/>
    <property type="match status" value="1"/>
</dbReference>
<dbReference type="InterPro" id="IPR027417">
    <property type="entry name" value="P-loop_NTPase"/>
</dbReference>
<dbReference type="InterPro" id="IPR008144">
    <property type="entry name" value="Guanylate_kin-like_dom"/>
</dbReference>
<dbReference type="Gene3D" id="3.40.50.300">
    <property type="entry name" value="P-loop containing nucleotide triphosphate hydrolases"/>
    <property type="match status" value="1"/>
</dbReference>
<proteinExistence type="predicted"/>
<dbReference type="AlphaFoldDB" id="A0A8C4NFP4"/>
<reference evidence="2" key="1">
    <citation type="submission" date="2025-08" db="UniProtKB">
        <authorList>
            <consortium name="Ensembl"/>
        </authorList>
    </citation>
    <scope>IDENTIFICATION</scope>
</reference>
<organism evidence="2 3">
    <name type="scientific">Eptatretus burgeri</name>
    <name type="common">Inshore hagfish</name>
    <dbReference type="NCBI Taxonomy" id="7764"/>
    <lineage>
        <taxon>Eukaryota</taxon>
        <taxon>Metazoa</taxon>
        <taxon>Chordata</taxon>
        <taxon>Craniata</taxon>
        <taxon>Vertebrata</taxon>
        <taxon>Cyclostomata</taxon>
        <taxon>Myxini</taxon>
        <taxon>Myxiniformes</taxon>
        <taxon>Myxinidae</taxon>
        <taxon>Eptatretinae</taxon>
        <taxon>Eptatretus</taxon>
    </lineage>
</organism>
<dbReference type="GeneTree" id="ENSGT00930000152886"/>
<dbReference type="PROSITE" id="PS50052">
    <property type="entry name" value="GUANYLATE_KINASE_2"/>
    <property type="match status" value="1"/>
</dbReference>
<protein>
    <recommendedName>
        <fullName evidence="1">Guanylate kinase-like domain-containing protein</fullName>
    </recommendedName>
</protein>
<name>A0A8C4NFP4_EPTBU</name>
<dbReference type="Ensembl" id="ENSEBUT00000002153.1">
    <property type="protein sequence ID" value="ENSEBUP00000001817.1"/>
    <property type="gene ID" value="ENSEBUG00000001469.1"/>
</dbReference>
<accession>A0A8C4NFP4</accession>
<feature type="domain" description="Guanylate kinase-like" evidence="1">
    <location>
        <begin position="1"/>
        <end position="86"/>
    </location>
</feature>
<keyword evidence="3" id="KW-1185">Reference proteome</keyword>
<dbReference type="Pfam" id="PF00625">
    <property type="entry name" value="Guanylate_kin"/>
    <property type="match status" value="1"/>
</dbReference>